<dbReference type="Pfam" id="PF18565">
    <property type="entry name" value="Glyco_hydro2_C5"/>
    <property type="match status" value="1"/>
</dbReference>
<dbReference type="EMBL" id="BARS01048618">
    <property type="protein sequence ID" value="GAG38443.1"/>
    <property type="molecule type" value="Genomic_DNA"/>
</dbReference>
<organism evidence="6">
    <name type="scientific">marine sediment metagenome</name>
    <dbReference type="NCBI Taxonomy" id="412755"/>
    <lineage>
        <taxon>unclassified sequences</taxon>
        <taxon>metagenomes</taxon>
        <taxon>ecological metagenomes</taxon>
    </lineage>
</organism>
<dbReference type="Gene3D" id="2.60.40.10">
    <property type="entry name" value="Immunoglobulins"/>
    <property type="match status" value="2"/>
</dbReference>
<dbReference type="SUPFAM" id="SSF49373">
    <property type="entry name" value="Invasin/intimin cell-adhesion fragments"/>
    <property type="match status" value="1"/>
</dbReference>
<feature type="non-terminal residue" evidence="6">
    <location>
        <position position="1"/>
    </location>
</feature>
<comment type="similarity">
    <text evidence="1">Belongs to the glycosyl hydrolase 2 family.</text>
</comment>
<gene>
    <name evidence="6" type="ORF">S01H1_72834</name>
</gene>
<evidence type="ECO:0000256" key="3">
    <source>
        <dbReference type="ARBA" id="ARBA00023295"/>
    </source>
</evidence>
<reference evidence="6" key="1">
    <citation type="journal article" date="2014" name="Front. Microbiol.">
        <title>High frequency of phylogenetically diverse reductive dehalogenase-homologous genes in deep subseafloor sedimentary metagenomes.</title>
        <authorList>
            <person name="Kawai M."/>
            <person name="Futagami T."/>
            <person name="Toyoda A."/>
            <person name="Takaki Y."/>
            <person name="Nishi S."/>
            <person name="Hori S."/>
            <person name="Arai W."/>
            <person name="Tsubouchi T."/>
            <person name="Morono Y."/>
            <person name="Uchiyama I."/>
            <person name="Ito T."/>
            <person name="Fujiyama A."/>
            <person name="Inagaki F."/>
            <person name="Takami H."/>
        </authorList>
    </citation>
    <scope>NUCLEOTIDE SEQUENCE</scope>
    <source>
        <strain evidence="6">Expedition CK06-06</strain>
    </source>
</reference>
<evidence type="ECO:0008006" key="7">
    <source>
        <dbReference type="Google" id="ProtNLM"/>
    </source>
</evidence>
<evidence type="ECO:0000256" key="2">
    <source>
        <dbReference type="ARBA" id="ARBA00022801"/>
    </source>
</evidence>
<evidence type="ECO:0000313" key="6">
    <source>
        <dbReference type="EMBL" id="GAG38443.1"/>
    </source>
</evidence>
<dbReference type="InterPro" id="IPR051913">
    <property type="entry name" value="GH2_Domain-Containing"/>
</dbReference>
<dbReference type="InterPro" id="IPR008964">
    <property type="entry name" value="Invasin/intimin_cell_adhesion"/>
</dbReference>
<feature type="domain" description="DUF4982" evidence="4">
    <location>
        <begin position="12"/>
        <end position="66"/>
    </location>
</feature>
<evidence type="ECO:0000259" key="4">
    <source>
        <dbReference type="Pfam" id="PF16355"/>
    </source>
</evidence>
<evidence type="ECO:0000259" key="5">
    <source>
        <dbReference type="Pfam" id="PF18565"/>
    </source>
</evidence>
<comment type="caution">
    <text evidence="6">The sequence shown here is derived from an EMBL/GenBank/DDBJ whole genome shotgun (WGS) entry which is preliminary data.</text>
</comment>
<name>X0XP67_9ZZZZ</name>
<sequence length="198" mass="21778">VSHWTLPQLEDKEVKVVTFTNCETVELLVNGRSCGTRRLSDFEDRMIPWKVRYEPGTIKAVGKNGEQELCSHELKTAGEPARIDLSPDRRTVRADGRDLCHVEVTVSDTNGTLVPDASHVIQFEVSGAGRIIGVDNGDMTSLEPYRDTRRKAFYGKALVILQSTSEVGQVRLTATSPGLSSGALVINTQESPRQPSKQ</sequence>
<dbReference type="PANTHER" id="PTHR42732">
    <property type="entry name" value="BETA-GALACTOSIDASE"/>
    <property type="match status" value="1"/>
</dbReference>
<dbReference type="AlphaFoldDB" id="X0XP67"/>
<dbReference type="InterPro" id="IPR013783">
    <property type="entry name" value="Ig-like_fold"/>
</dbReference>
<feature type="domain" description="Glycoside hydrolase family 2" evidence="5">
    <location>
        <begin position="83"/>
        <end position="183"/>
    </location>
</feature>
<evidence type="ECO:0000256" key="1">
    <source>
        <dbReference type="ARBA" id="ARBA00007401"/>
    </source>
</evidence>
<keyword evidence="3" id="KW-0326">Glycosidase</keyword>
<accession>X0XP67</accession>
<dbReference type="PANTHER" id="PTHR42732:SF1">
    <property type="entry name" value="BETA-MANNOSIDASE"/>
    <property type="match status" value="1"/>
</dbReference>
<dbReference type="Pfam" id="PF16355">
    <property type="entry name" value="DUF4982"/>
    <property type="match status" value="1"/>
</dbReference>
<proteinExistence type="inferred from homology"/>
<dbReference type="GO" id="GO:0016798">
    <property type="term" value="F:hydrolase activity, acting on glycosyl bonds"/>
    <property type="evidence" value="ECO:0007669"/>
    <property type="project" value="UniProtKB-KW"/>
</dbReference>
<keyword evidence="2" id="KW-0378">Hydrolase</keyword>
<protein>
    <recommendedName>
        <fullName evidence="7">Glycoside hydrolase family 2 domain-containing protein</fullName>
    </recommendedName>
</protein>
<dbReference type="InterPro" id="IPR040605">
    <property type="entry name" value="Glyco_hydro2_dom5"/>
</dbReference>
<dbReference type="InterPro" id="IPR032311">
    <property type="entry name" value="DUF4982"/>
</dbReference>